<feature type="binding site" evidence="9">
    <location>
        <position position="117"/>
    </location>
    <ligand>
        <name>ATP</name>
        <dbReference type="ChEBI" id="CHEBI:30616"/>
    </ligand>
</feature>
<feature type="domain" description="Protein kinase" evidence="11">
    <location>
        <begin position="88"/>
        <end position="462"/>
    </location>
</feature>
<evidence type="ECO:0000256" key="8">
    <source>
        <dbReference type="ARBA" id="ARBA00048679"/>
    </source>
</evidence>
<dbReference type="AlphaFoldDB" id="A0AAE0HHP0"/>
<evidence type="ECO:0000313" key="13">
    <source>
        <dbReference type="Proteomes" id="UP001278766"/>
    </source>
</evidence>
<dbReference type="Gene3D" id="3.30.200.20">
    <property type="entry name" value="Phosphorylase Kinase, domain 1"/>
    <property type="match status" value="1"/>
</dbReference>
<evidence type="ECO:0000256" key="6">
    <source>
        <dbReference type="ARBA" id="ARBA00022840"/>
    </source>
</evidence>
<dbReference type="InterPro" id="IPR017441">
    <property type="entry name" value="Protein_kinase_ATP_BS"/>
</dbReference>
<comment type="caution">
    <text evidence="12">The sequence shown here is derived from an EMBL/GenBank/DDBJ whole genome shotgun (WGS) entry which is preliminary data.</text>
</comment>
<keyword evidence="2" id="KW-0723">Serine/threonine-protein kinase</keyword>
<dbReference type="Gene3D" id="1.10.510.10">
    <property type="entry name" value="Transferase(Phosphotransferase) domain 1"/>
    <property type="match status" value="1"/>
</dbReference>
<evidence type="ECO:0000256" key="9">
    <source>
        <dbReference type="PROSITE-ProRule" id="PRU10141"/>
    </source>
</evidence>
<evidence type="ECO:0000256" key="1">
    <source>
        <dbReference type="ARBA" id="ARBA00012513"/>
    </source>
</evidence>
<comment type="catalytic activity">
    <reaction evidence="8">
        <text>L-seryl-[protein] + ATP = O-phospho-L-seryl-[protein] + ADP + H(+)</text>
        <dbReference type="Rhea" id="RHEA:17989"/>
        <dbReference type="Rhea" id="RHEA-COMP:9863"/>
        <dbReference type="Rhea" id="RHEA-COMP:11604"/>
        <dbReference type="ChEBI" id="CHEBI:15378"/>
        <dbReference type="ChEBI" id="CHEBI:29999"/>
        <dbReference type="ChEBI" id="CHEBI:30616"/>
        <dbReference type="ChEBI" id="CHEBI:83421"/>
        <dbReference type="ChEBI" id="CHEBI:456216"/>
        <dbReference type="EC" id="2.7.11.1"/>
    </reaction>
</comment>
<evidence type="ECO:0000256" key="4">
    <source>
        <dbReference type="ARBA" id="ARBA00022741"/>
    </source>
</evidence>
<dbReference type="Proteomes" id="UP001278766">
    <property type="component" value="Unassembled WGS sequence"/>
</dbReference>
<dbReference type="GO" id="GO:0050684">
    <property type="term" value="P:regulation of mRNA processing"/>
    <property type="evidence" value="ECO:0007669"/>
    <property type="project" value="TreeGrafter"/>
</dbReference>
<gene>
    <name evidence="12" type="ORF">B0H64DRAFT_106000</name>
</gene>
<evidence type="ECO:0000259" key="11">
    <source>
        <dbReference type="PROSITE" id="PS50011"/>
    </source>
</evidence>
<sequence length="485" mass="53946">MRAPSLISPSTRAIWRLPSCFVTVLHPRTRYPHVGSGRAFSTTTSTKGHDKEFQRPAYNPISDVEYLEYYIPGGYHPVTIGDVLRARYRVVDKLGFGGYSTVWLAQDTKLGCYVAVKVGIVKSPPRETAILRDLATPLPVPPPASLGHSSIPVPLDEFEVKGPNGTHPCYTMALAQCDLRTASYSQLFQIDVARALCGGVALAVAYLHARGYAHGDIHLGNILARLPRQPNQLSIAQFYDEHGKPETIPITRRDGNPLPPNIPPTAVAPLNLAADKRAHEFSLGTDTQILLSDFGEAHAPASEPRPGRDCHTPLGSRPPEARFEPDAPLSYPADVWGLAITMWEIVGMKAIFSNEFTTADEVTAQQVDVLGYGGMPLGWWERWEGRGRFFGEDKRPQGRKEVRPALEDAFEEFVQKYRRKRAEVGVFGEEETAAIVDLMRKMLAFRPEERPTADEVLKSEWMVKWVLPDFERGRQRAGREVSDSP</sequence>
<dbReference type="GO" id="GO:0000245">
    <property type="term" value="P:spliceosomal complex assembly"/>
    <property type="evidence" value="ECO:0007669"/>
    <property type="project" value="TreeGrafter"/>
</dbReference>
<reference evidence="12" key="2">
    <citation type="submission" date="2023-06" db="EMBL/GenBank/DDBJ databases">
        <authorList>
            <consortium name="Lawrence Berkeley National Laboratory"/>
            <person name="Haridas S."/>
            <person name="Hensen N."/>
            <person name="Bonometti L."/>
            <person name="Westerberg I."/>
            <person name="Brannstrom I.O."/>
            <person name="Guillou S."/>
            <person name="Cros-Aarteil S."/>
            <person name="Calhoun S."/>
            <person name="Kuo A."/>
            <person name="Mondo S."/>
            <person name="Pangilinan J."/>
            <person name="Riley R."/>
            <person name="Labutti K."/>
            <person name="Andreopoulos B."/>
            <person name="Lipzen A."/>
            <person name="Chen C."/>
            <person name="Yanf M."/>
            <person name="Daum C."/>
            <person name="Ng V."/>
            <person name="Clum A."/>
            <person name="Steindorff A."/>
            <person name="Ohm R."/>
            <person name="Martin F."/>
            <person name="Silar P."/>
            <person name="Natvig D."/>
            <person name="Lalanne C."/>
            <person name="Gautier V."/>
            <person name="Ament-Velasquez S.L."/>
            <person name="Kruys A."/>
            <person name="Hutchinson M.I."/>
            <person name="Powell A.J."/>
            <person name="Barry K."/>
            <person name="Miller A.N."/>
            <person name="Grigoriev I.V."/>
            <person name="Debuchy R."/>
            <person name="Gladieux P."/>
            <person name="Thoren M.H."/>
            <person name="Johannesson H."/>
        </authorList>
    </citation>
    <scope>NUCLEOTIDE SEQUENCE</scope>
    <source>
        <strain evidence="12">CBS 168.71</strain>
    </source>
</reference>
<keyword evidence="13" id="KW-1185">Reference proteome</keyword>
<reference evidence="12" key="1">
    <citation type="journal article" date="2023" name="Mol. Phylogenet. Evol.">
        <title>Genome-scale phylogeny and comparative genomics of the fungal order Sordariales.</title>
        <authorList>
            <person name="Hensen N."/>
            <person name="Bonometti L."/>
            <person name="Westerberg I."/>
            <person name="Brannstrom I.O."/>
            <person name="Guillou S."/>
            <person name="Cros-Aarteil S."/>
            <person name="Calhoun S."/>
            <person name="Haridas S."/>
            <person name="Kuo A."/>
            <person name="Mondo S."/>
            <person name="Pangilinan J."/>
            <person name="Riley R."/>
            <person name="LaButti K."/>
            <person name="Andreopoulos B."/>
            <person name="Lipzen A."/>
            <person name="Chen C."/>
            <person name="Yan M."/>
            <person name="Daum C."/>
            <person name="Ng V."/>
            <person name="Clum A."/>
            <person name="Steindorff A."/>
            <person name="Ohm R.A."/>
            <person name="Martin F."/>
            <person name="Silar P."/>
            <person name="Natvig D.O."/>
            <person name="Lalanne C."/>
            <person name="Gautier V."/>
            <person name="Ament-Velasquez S.L."/>
            <person name="Kruys A."/>
            <person name="Hutchinson M.I."/>
            <person name="Powell A.J."/>
            <person name="Barry K."/>
            <person name="Miller A.N."/>
            <person name="Grigoriev I.V."/>
            <person name="Debuchy R."/>
            <person name="Gladieux P."/>
            <person name="Hiltunen Thoren M."/>
            <person name="Johannesson H."/>
        </authorList>
    </citation>
    <scope>NUCLEOTIDE SEQUENCE</scope>
    <source>
        <strain evidence="12">CBS 168.71</strain>
    </source>
</reference>
<organism evidence="12 13">
    <name type="scientific">Chaetomium fimeti</name>
    <dbReference type="NCBI Taxonomy" id="1854472"/>
    <lineage>
        <taxon>Eukaryota</taxon>
        <taxon>Fungi</taxon>
        <taxon>Dikarya</taxon>
        <taxon>Ascomycota</taxon>
        <taxon>Pezizomycotina</taxon>
        <taxon>Sordariomycetes</taxon>
        <taxon>Sordariomycetidae</taxon>
        <taxon>Sordariales</taxon>
        <taxon>Chaetomiaceae</taxon>
        <taxon>Chaetomium</taxon>
    </lineage>
</organism>
<dbReference type="EC" id="2.7.11.1" evidence="1"/>
<keyword evidence="6 9" id="KW-0067">ATP-binding</keyword>
<evidence type="ECO:0000256" key="10">
    <source>
        <dbReference type="SAM" id="MobiDB-lite"/>
    </source>
</evidence>
<dbReference type="PANTHER" id="PTHR47634:SF9">
    <property type="entry name" value="PROTEIN KINASE DOMAIN-CONTAINING PROTEIN-RELATED"/>
    <property type="match status" value="1"/>
</dbReference>
<keyword evidence="5 12" id="KW-0418">Kinase</keyword>
<keyword evidence="3" id="KW-0808">Transferase</keyword>
<dbReference type="GO" id="GO:0005634">
    <property type="term" value="C:nucleus"/>
    <property type="evidence" value="ECO:0007669"/>
    <property type="project" value="TreeGrafter"/>
</dbReference>
<protein>
    <recommendedName>
        <fullName evidence="1">non-specific serine/threonine protein kinase</fullName>
        <ecNumber evidence="1">2.7.11.1</ecNumber>
    </recommendedName>
</protein>
<keyword evidence="4 9" id="KW-0547">Nucleotide-binding</keyword>
<dbReference type="GeneID" id="87834672"/>
<accession>A0AAE0HHP0</accession>
<dbReference type="PANTHER" id="PTHR47634">
    <property type="entry name" value="PROTEIN KINASE DOMAIN-CONTAINING PROTEIN-RELATED"/>
    <property type="match status" value="1"/>
</dbReference>
<evidence type="ECO:0000256" key="3">
    <source>
        <dbReference type="ARBA" id="ARBA00022679"/>
    </source>
</evidence>
<dbReference type="PROSITE" id="PS00107">
    <property type="entry name" value="PROTEIN_KINASE_ATP"/>
    <property type="match status" value="1"/>
</dbReference>
<feature type="region of interest" description="Disordered" evidence="10">
    <location>
        <begin position="297"/>
        <end position="325"/>
    </location>
</feature>
<dbReference type="InterPro" id="IPR011009">
    <property type="entry name" value="Kinase-like_dom_sf"/>
</dbReference>
<dbReference type="PROSITE" id="PS50011">
    <property type="entry name" value="PROTEIN_KINASE_DOM"/>
    <property type="match status" value="1"/>
</dbReference>
<evidence type="ECO:0000256" key="7">
    <source>
        <dbReference type="ARBA" id="ARBA00047899"/>
    </source>
</evidence>
<dbReference type="InterPro" id="IPR000719">
    <property type="entry name" value="Prot_kinase_dom"/>
</dbReference>
<dbReference type="Pfam" id="PF00069">
    <property type="entry name" value="Pkinase"/>
    <property type="match status" value="1"/>
</dbReference>
<dbReference type="RefSeq" id="XP_062660150.1">
    <property type="nucleotide sequence ID" value="XM_062797724.1"/>
</dbReference>
<proteinExistence type="predicted"/>
<dbReference type="GO" id="GO:0004674">
    <property type="term" value="F:protein serine/threonine kinase activity"/>
    <property type="evidence" value="ECO:0007669"/>
    <property type="project" value="UniProtKB-KW"/>
</dbReference>
<comment type="catalytic activity">
    <reaction evidence="7">
        <text>L-threonyl-[protein] + ATP = O-phospho-L-threonyl-[protein] + ADP + H(+)</text>
        <dbReference type="Rhea" id="RHEA:46608"/>
        <dbReference type="Rhea" id="RHEA-COMP:11060"/>
        <dbReference type="Rhea" id="RHEA-COMP:11605"/>
        <dbReference type="ChEBI" id="CHEBI:15378"/>
        <dbReference type="ChEBI" id="CHEBI:30013"/>
        <dbReference type="ChEBI" id="CHEBI:30616"/>
        <dbReference type="ChEBI" id="CHEBI:61977"/>
        <dbReference type="ChEBI" id="CHEBI:456216"/>
        <dbReference type="EC" id="2.7.11.1"/>
    </reaction>
</comment>
<name>A0AAE0HHP0_9PEZI</name>
<dbReference type="GO" id="GO:0005737">
    <property type="term" value="C:cytoplasm"/>
    <property type="evidence" value="ECO:0007669"/>
    <property type="project" value="TreeGrafter"/>
</dbReference>
<dbReference type="InterPro" id="IPR051334">
    <property type="entry name" value="SRPK"/>
</dbReference>
<dbReference type="SUPFAM" id="SSF56112">
    <property type="entry name" value="Protein kinase-like (PK-like)"/>
    <property type="match status" value="1"/>
</dbReference>
<dbReference type="SMART" id="SM00220">
    <property type="entry name" value="S_TKc"/>
    <property type="match status" value="1"/>
</dbReference>
<dbReference type="GO" id="GO:0005524">
    <property type="term" value="F:ATP binding"/>
    <property type="evidence" value="ECO:0007669"/>
    <property type="project" value="UniProtKB-UniRule"/>
</dbReference>
<evidence type="ECO:0000256" key="5">
    <source>
        <dbReference type="ARBA" id="ARBA00022777"/>
    </source>
</evidence>
<evidence type="ECO:0000256" key="2">
    <source>
        <dbReference type="ARBA" id="ARBA00022527"/>
    </source>
</evidence>
<evidence type="ECO:0000313" key="12">
    <source>
        <dbReference type="EMBL" id="KAK3296636.1"/>
    </source>
</evidence>
<dbReference type="EMBL" id="JAUEPN010000003">
    <property type="protein sequence ID" value="KAK3296636.1"/>
    <property type="molecule type" value="Genomic_DNA"/>
</dbReference>